<evidence type="ECO:0000313" key="2">
    <source>
        <dbReference type="EMBL" id="EQD35606.1"/>
    </source>
</evidence>
<accession>T0YJK5</accession>
<dbReference type="InterPro" id="IPR045397">
    <property type="entry name" value="TumE-like"/>
</dbReference>
<reference evidence="2" key="2">
    <citation type="journal article" date="2014" name="ISME J.">
        <title>Microbial stratification in low pH oxic and suboxic macroscopic growths along an acid mine drainage.</title>
        <authorList>
            <person name="Mendez-Garcia C."/>
            <person name="Mesa V."/>
            <person name="Sprenger R.R."/>
            <person name="Richter M."/>
            <person name="Diez M.S."/>
            <person name="Solano J."/>
            <person name="Bargiela R."/>
            <person name="Golyshina O.V."/>
            <person name="Manteca A."/>
            <person name="Ramos J.L."/>
            <person name="Gallego J.R."/>
            <person name="Llorente I."/>
            <person name="Martins Dos Santos V.A."/>
            <person name="Jensen O.N."/>
            <person name="Pelaez A.I."/>
            <person name="Sanchez J."/>
            <person name="Ferrer M."/>
        </authorList>
    </citation>
    <scope>NUCLEOTIDE SEQUENCE</scope>
</reference>
<gene>
    <name evidence="2" type="ORF">B1A_18204</name>
</gene>
<comment type="caution">
    <text evidence="2">The sequence shown here is derived from an EMBL/GenBank/DDBJ whole genome shotgun (WGS) entry which is preliminary data.</text>
</comment>
<evidence type="ECO:0000256" key="1">
    <source>
        <dbReference type="SAM" id="MobiDB-lite"/>
    </source>
</evidence>
<reference evidence="2" key="1">
    <citation type="submission" date="2013-08" db="EMBL/GenBank/DDBJ databases">
        <authorList>
            <person name="Mendez C."/>
            <person name="Richter M."/>
            <person name="Ferrer M."/>
            <person name="Sanchez J."/>
        </authorList>
    </citation>
    <scope>NUCLEOTIDE SEQUENCE</scope>
</reference>
<dbReference type="EMBL" id="AUZX01013421">
    <property type="protein sequence ID" value="EQD35606.1"/>
    <property type="molecule type" value="Genomic_DNA"/>
</dbReference>
<protein>
    <submittedName>
        <fullName evidence="2">Uncharacterized protein</fullName>
    </submittedName>
</protein>
<organism evidence="2">
    <name type="scientific">mine drainage metagenome</name>
    <dbReference type="NCBI Taxonomy" id="410659"/>
    <lineage>
        <taxon>unclassified sequences</taxon>
        <taxon>metagenomes</taxon>
        <taxon>ecological metagenomes</taxon>
    </lineage>
</organism>
<proteinExistence type="predicted"/>
<feature type="non-terminal residue" evidence="2">
    <location>
        <position position="95"/>
    </location>
</feature>
<dbReference type="AlphaFoldDB" id="T0YJK5"/>
<sequence length="95" mass="10825">MGRRKRDTEDQLDPARSSRDEFYPKGRKGGVVVRIQADYSRGGRLLRYSLALIDTHRIGVDGGRVLGYDNAHGHHHRHCDGKAETVEFESYESIE</sequence>
<name>T0YJK5_9ZZZZ</name>
<dbReference type="Pfam" id="PF20126">
    <property type="entry name" value="TumE"/>
    <property type="match status" value="1"/>
</dbReference>
<feature type="region of interest" description="Disordered" evidence="1">
    <location>
        <begin position="1"/>
        <end position="23"/>
    </location>
</feature>